<reference evidence="1" key="1">
    <citation type="journal article" date="2021" name="Genome Biol. Evol.">
        <title>The assembled and annotated genome of the fairy-ring fungus Marasmius oreades.</title>
        <authorList>
            <person name="Hiltunen M."/>
            <person name="Ament-Velasquez S.L."/>
            <person name="Johannesson H."/>
        </authorList>
    </citation>
    <scope>NUCLEOTIDE SEQUENCE</scope>
    <source>
        <strain evidence="1">03SP1</strain>
    </source>
</reference>
<sequence>MTLPFFPLELCEAVIDHCHDIRPSLSACSLVSRSWLPRSRSHLFASGITLTANNIRTFCSLMDSQYCTMAPFIRSSVIFLIRVSSFLQLESLLKTVEQAFISNRLRISSITLVCIPHQLLHTSQLVALASTLTSLSLIGTLWYDEKESFSLKARRILDFVISFPSLETLEIGYETPGRIVPYTPLVSVSDCPRLSLPRLKRLQLGDIPYNAFLPWFLVPGAVDFPNLRFLSFFMGHTTLNVEPHLIQELLDRICAPTVETLSFWYLWESLPDLDLGAFKELRSLELYACSGDKSYYTKLPELISTVPTLGRVPLTVSVSEDSAFEPPAIDGVQWNP</sequence>
<dbReference type="RefSeq" id="XP_043007637.1">
    <property type="nucleotide sequence ID" value="XM_043155173.1"/>
</dbReference>
<dbReference type="OrthoDB" id="2788229at2759"/>
<protein>
    <recommendedName>
        <fullName evidence="3">F-box domain-containing protein</fullName>
    </recommendedName>
</protein>
<keyword evidence="2" id="KW-1185">Reference proteome</keyword>
<dbReference type="GeneID" id="66079295"/>
<dbReference type="EMBL" id="CM032186">
    <property type="protein sequence ID" value="KAG7091167.1"/>
    <property type="molecule type" value="Genomic_DNA"/>
</dbReference>
<evidence type="ECO:0000313" key="1">
    <source>
        <dbReference type="EMBL" id="KAG7091167.1"/>
    </source>
</evidence>
<dbReference type="AlphaFoldDB" id="A0A9P7RWU5"/>
<dbReference type="KEGG" id="more:E1B28_010219"/>
<comment type="caution">
    <text evidence="1">The sequence shown here is derived from an EMBL/GenBank/DDBJ whole genome shotgun (WGS) entry which is preliminary data.</text>
</comment>
<gene>
    <name evidence="1" type="ORF">E1B28_010219</name>
</gene>
<organism evidence="1 2">
    <name type="scientific">Marasmius oreades</name>
    <name type="common">fairy-ring Marasmius</name>
    <dbReference type="NCBI Taxonomy" id="181124"/>
    <lineage>
        <taxon>Eukaryota</taxon>
        <taxon>Fungi</taxon>
        <taxon>Dikarya</taxon>
        <taxon>Basidiomycota</taxon>
        <taxon>Agaricomycotina</taxon>
        <taxon>Agaricomycetes</taxon>
        <taxon>Agaricomycetidae</taxon>
        <taxon>Agaricales</taxon>
        <taxon>Marasmiineae</taxon>
        <taxon>Marasmiaceae</taxon>
        <taxon>Marasmius</taxon>
    </lineage>
</organism>
<evidence type="ECO:0000313" key="2">
    <source>
        <dbReference type="Proteomes" id="UP001049176"/>
    </source>
</evidence>
<dbReference type="Proteomes" id="UP001049176">
    <property type="component" value="Chromosome 6"/>
</dbReference>
<accession>A0A9P7RWU5</accession>
<proteinExistence type="predicted"/>
<evidence type="ECO:0008006" key="3">
    <source>
        <dbReference type="Google" id="ProtNLM"/>
    </source>
</evidence>
<name>A0A9P7RWU5_9AGAR</name>
<dbReference type="SUPFAM" id="SSF52047">
    <property type="entry name" value="RNI-like"/>
    <property type="match status" value="1"/>
</dbReference>